<dbReference type="Pfam" id="PF03061">
    <property type="entry name" value="4HBT"/>
    <property type="match status" value="1"/>
</dbReference>
<dbReference type="EMBL" id="BCTB01000003">
    <property type="protein sequence ID" value="GAT13492.1"/>
    <property type="molecule type" value="Genomic_DNA"/>
</dbReference>
<evidence type="ECO:0000256" key="22">
    <source>
        <dbReference type="ARBA" id="ARBA00048074"/>
    </source>
</evidence>
<evidence type="ECO:0000256" key="1">
    <source>
        <dbReference type="ARBA" id="ARBA00004170"/>
    </source>
</evidence>
<evidence type="ECO:0000256" key="14">
    <source>
        <dbReference type="ARBA" id="ARBA00037002"/>
    </source>
</evidence>
<evidence type="ECO:0000256" key="21">
    <source>
        <dbReference type="ARBA" id="ARBA00047969"/>
    </source>
</evidence>
<dbReference type="AlphaFoldDB" id="A0A100XBD5"/>
<keyword evidence="7" id="KW-0378">Hydrolase</keyword>
<evidence type="ECO:0000256" key="7">
    <source>
        <dbReference type="ARBA" id="ARBA00022801"/>
    </source>
</evidence>
<evidence type="ECO:0000256" key="15">
    <source>
        <dbReference type="ARBA" id="ARBA00038456"/>
    </source>
</evidence>
<dbReference type="OMA" id="AEGIFIH"/>
<comment type="catalytic activity">
    <reaction evidence="23">
        <text>tetradecanoyl-CoA + H2O = tetradecanoate + CoA + H(+)</text>
        <dbReference type="Rhea" id="RHEA:40119"/>
        <dbReference type="ChEBI" id="CHEBI:15377"/>
        <dbReference type="ChEBI" id="CHEBI:15378"/>
        <dbReference type="ChEBI" id="CHEBI:30807"/>
        <dbReference type="ChEBI" id="CHEBI:57287"/>
        <dbReference type="ChEBI" id="CHEBI:57385"/>
    </reaction>
    <physiologicalReaction direction="left-to-right" evidence="23">
        <dbReference type="Rhea" id="RHEA:40120"/>
    </physiologicalReaction>
</comment>
<protein>
    <recommendedName>
        <fullName evidence="17">Acyl-coenzyme A thioesterase THEM4</fullName>
        <ecNumber evidence="16">3.1.2.2</ecNumber>
    </recommendedName>
    <alternativeName>
        <fullName evidence="18">Thioesterase superfamily member 4</fullName>
    </alternativeName>
</protein>
<comment type="subcellular location">
    <subcellularLocation>
        <location evidence="3">Cell projection</location>
        <location evidence="3">Ruffle membrane</location>
    </subcellularLocation>
    <subcellularLocation>
        <location evidence="2">Cytoplasm</location>
    </subcellularLocation>
    <subcellularLocation>
        <location evidence="1">Membrane</location>
        <topology evidence="1">Peripheral membrane protein</topology>
    </subcellularLocation>
</comment>
<dbReference type="SUPFAM" id="SSF54637">
    <property type="entry name" value="Thioesterase/thiol ester dehydrase-isomerase"/>
    <property type="match status" value="1"/>
</dbReference>
<evidence type="ECO:0000256" key="3">
    <source>
        <dbReference type="ARBA" id="ARBA00004632"/>
    </source>
</evidence>
<evidence type="ECO:0000256" key="12">
    <source>
        <dbReference type="ARBA" id="ARBA00023273"/>
    </source>
</evidence>
<evidence type="ECO:0000256" key="8">
    <source>
        <dbReference type="ARBA" id="ARBA00022832"/>
    </source>
</evidence>
<keyword evidence="12" id="KW-0966">Cell projection</keyword>
<dbReference type="Gene3D" id="3.10.129.10">
    <property type="entry name" value="Hotdog Thioesterase"/>
    <property type="match status" value="1"/>
</dbReference>
<evidence type="ECO:0000256" key="17">
    <source>
        <dbReference type="ARBA" id="ARBA00040123"/>
    </source>
</evidence>
<keyword evidence="11" id="KW-0472">Membrane</keyword>
<evidence type="ECO:0000256" key="6">
    <source>
        <dbReference type="ARBA" id="ARBA00022703"/>
    </source>
</evidence>
<dbReference type="CDD" id="cd03443">
    <property type="entry name" value="PaaI_thioesterase"/>
    <property type="match status" value="1"/>
</dbReference>
<dbReference type="InterPro" id="IPR006683">
    <property type="entry name" value="Thioestr_dom"/>
</dbReference>
<feature type="domain" description="Thioesterase" evidence="24">
    <location>
        <begin position="116"/>
        <end position="187"/>
    </location>
</feature>
<evidence type="ECO:0000256" key="4">
    <source>
        <dbReference type="ARBA" id="ARBA00022475"/>
    </source>
</evidence>
<reference evidence="25 26" key="1">
    <citation type="journal article" date="2016" name="Genome Announc.">
        <title>Draft Genome Sequences of Five Rapidly Growing Mycobacterium Species, M. thermoresistibile, M. fortuitum subsp. acetamidolyticum, M. canariasense, M. brisbanense, and M. novocastrense.</title>
        <authorList>
            <person name="Katahira K."/>
            <person name="Ogura Y."/>
            <person name="Gotoh Y."/>
            <person name="Hayashi T."/>
        </authorList>
    </citation>
    <scope>NUCLEOTIDE SEQUENCE [LARGE SCALE GENOMIC DNA]</scope>
    <source>
        <strain evidence="25 26">JCM6362</strain>
    </source>
</reference>
<keyword evidence="8" id="KW-0276">Fatty acid metabolism</keyword>
<dbReference type="PANTHER" id="PTHR12418">
    <property type="entry name" value="ACYL-COENZYME A THIOESTERASE THEM4"/>
    <property type="match status" value="1"/>
</dbReference>
<accession>A0A100XBD5</accession>
<organism evidence="25 26">
    <name type="scientific">Mycolicibacterium thermoresistibile</name>
    <name type="common">Mycobacterium thermoresistibile</name>
    <dbReference type="NCBI Taxonomy" id="1797"/>
    <lineage>
        <taxon>Bacteria</taxon>
        <taxon>Bacillati</taxon>
        <taxon>Actinomycetota</taxon>
        <taxon>Actinomycetes</taxon>
        <taxon>Mycobacteriales</taxon>
        <taxon>Mycobacteriaceae</taxon>
        <taxon>Mycolicibacterium</taxon>
    </lineage>
</organism>
<comment type="catalytic activity">
    <reaction evidence="13">
        <text>(5Z,8Z,11Z,14Z)-eicosatetraenoyl-CoA + H2O = (5Z,8Z,11Z,14Z)-eicosatetraenoate + CoA + H(+)</text>
        <dbReference type="Rhea" id="RHEA:40151"/>
        <dbReference type="ChEBI" id="CHEBI:15377"/>
        <dbReference type="ChEBI" id="CHEBI:15378"/>
        <dbReference type="ChEBI" id="CHEBI:32395"/>
        <dbReference type="ChEBI" id="CHEBI:57287"/>
        <dbReference type="ChEBI" id="CHEBI:57368"/>
    </reaction>
    <physiologicalReaction direction="left-to-right" evidence="13">
        <dbReference type="Rhea" id="RHEA:40152"/>
    </physiologicalReaction>
</comment>
<evidence type="ECO:0000259" key="24">
    <source>
        <dbReference type="Pfam" id="PF03061"/>
    </source>
</evidence>
<name>A0A100XBD5_MYCTH</name>
<dbReference type="PANTHER" id="PTHR12418:SF19">
    <property type="entry name" value="ACYL-COENZYME A THIOESTERASE THEM4"/>
    <property type="match status" value="1"/>
</dbReference>
<evidence type="ECO:0000256" key="18">
    <source>
        <dbReference type="ARBA" id="ARBA00043210"/>
    </source>
</evidence>
<evidence type="ECO:0000256" key="23">
    <source>
        <dbReference type="ARBA" id="ARBA00048180"/>
    </source>
</evidence>
<keyword evidence="10" id="KW-0443">Lipid metabolism</keyword>
<evidence type="ECO:0000256" key="16">
    <source>
        <dbReference type="ARBA" id="ARBA00038848"/>
    </source>
</evidence>
<comment type="caution">
    <text evidence="25">The sequence shown here is derived from an EMBL/GenBank/DDBJ whole genome shotgun (WGS) entry which is preliminary data.</text>
</comment>
<keyword evidence="6" id="KW-0053">Apoptosis</keyword>
<dbReference type="InterPro" id="IPR029069">
    <property type="entry name" value="HotDog_dom_sf"/>
</dbReference>
<keyword evidence="9" id="KW-0809">Transit peptide</keyword>
<dbReference type="GO" id="GO:0006631">
    <property type="term" value="P:fatty acid metabolic process"/>
    <property type="evidence" value="ECO:0007669"/>
    <property type="project" value="UniProtKB-KW"/>
</dbReference>
<keyword evidence="5" id="KW-0963">Cytoplasm</keyword>
<dbReference type="Proteomes" id="UP000069654">
    <property type="component" value="Unassembled WGS sequence"/>
</dbReference>
<comment type="similarity">
    <text evidence="15">Belongs to the THEM4/THEM5 thioesterase family.</text>
</comment>
<comment type="catalytic activity">
    <reaction evidence="19">
        <text>octanoyl-CoA + H2O = octanoate + CoA + H(+)</text>
        <dbReference type="Rhea" id="RHEA:30143"/>
        <dbReference type="ChEBI" id="CHEBI:15377"/>
        <dbReference type="ChEBI" id="CHEBI:15378"/>
        <dbReference type="ChEBI" id="CHEBI:25646"/>
        <dbReference type="ChEBI" id="CHEBI:57287"/>
        <dbReference type="ChEBI" id="CHEBI:57386"/>
    </reaction>
    <physiologicalReaction direction="left-to-right" evidence="19">
        <dbReference type="Rhea" id="RHEA:30144"/>
    </physiologicalReaction>
</comment>
<dbReference type="GO" id="GO:0005737">
    <property type="term" value="C:cytoplasm"/>
    <property type="evidence" value="ECO:0007669"/>
    <property type="project" value="UniProtKB-SubCell"/>
</dbReference>
<evidence type="ECO:0000256" key="5">
    <source>
        <dbReference type="ARBA" id="ARBA00022490"/>
    </source>
</evidence>
<comment type="catalytic activity">
    <reaction evidence="20">
        <text>hexadecanoyl-CoA + H2O = hexadecanoate + CoA + H(+)</text>
        <dbReference type="Rhea" id="RHEA:16645"/>
        <dbReference type="ChEBI" id="CHEBI:7896"/>
        <dbReference type="ChEBI" id="CHEBI:15377"/>
        <dbReference type="ChEBI" id="CHEBI:15378"/>
        <dbReference type="ChEBI" id="CHEBI:57287"/>
        <dbReference type="ChEBI" id="CHEBI:57379"/>
        <dbReference type="EC" id="3.1.2.2"/>
    </reaction>
    <physiologicalReaction direction="left-to-right" evidence="20">
        <dbReference type="Rhea" id="RHEA:16646"/>
    </physiologicalReaction>
</comment>
<evidence type="ECO:0000256" key="11">
    <source>
        <dbReference type="ARBA" id="ARBA00023136"/>
    </source>
</evidence>
<reference evidence="26" key="2">
    <citation type="submission" date="2016-02" db="EMBL/GenBank/DDBJ databases">
        <title>Draft genome sequence of five rapidly growing Mycobacterium species.</title>
        <authorList>
            <person name="Katahira K."/>
            <person name="Gotou Y."/>
            <person name="Iida K."/>
            <person name="Ogura Y."/>
            <person name="Hayashi T."/>
        </authorList>
    </citation>
    <scope>NUCLEOTIDE SEQUENCE [LARGE SCALE GENOMIC DNA]</scope>
    <source>
        <strain evidence="26">JCM6362</strain>
    </source>
</reference>
<evidence type="ECO:0000256" key="13">
    <source>
        <dbReference type="ARBA" id="ARBA00035852"/>
    </source>
</evidence>
<comment type="catalytic activity">
    <reaction evidence="22">
        <text>dodecanoyl-CoA + H2O = dodecanoate + CoA + H(+)</text>
        <dbReference type="Rhea" id="RHEA:30135"/>
        <dbReference type="ChEBI" id="CHEBI:15377"/>
        <dbReference type="ChEBI" id="CHEBI:15378"/>
        <dbReference type="ChEBI" id="CHEBI:18262"/>
        <dbReference type="ChEBI" id="CHEBI:57287"/>
        <dbReference type="ChEBI" id="CHEBI:57375"/>
    </reaction>
    <physiologicalReaction direction="left-to-right" evidence="22">
        <dbReference type="Rhea" id="RHEA:30136"/>
    </physiologicalReaction>
</comment>
<evidence type="ECO:0000256" key="20">
    <source>
        <dbReference type="ARBA" id="ARBA00047734"/>
    </source>
</evidence>
<evidence type="ECO:0000313" key="25">
    <source>
        <dbReference type="EMBL" id="GAT13492.1"/>
    </source>
</evidence>
<evidence type="ECO:0000313" key="26">
    <source>
        <dbReference type="Proteomes" id="UP000069654"/>
    </source>
</evidence>
<evidence type="ECO:0000256" key="19">
    <source>
        <dbReference type="ARBA" id="ARBA00047588"/>
    </source>
</evidence>
<dbReference type="RefSeq" id="WP_003925868.1">
    <property type="nucleotide sequence ID" value="NZ_BCTB01000003.1"/>
</dbReference>
<dbReference type="GO" id="GO:0016020">
    <property type="term" value="C:membrane"/>
    <property type="evidence" value="ECO:0007669"/>
    <property type="project" value="UniProtKB-SubCell"/>
</dbReference>
<keyword evidence="4" id="KW-1003">Cell membrane</keyword>
<evidence type="ECO:0000256" key="10">
    <source>
        <dbReference type="ARBA" id="ARBA00023098"/>
    </source>
</evidence>
<dbReference type="STRING" id="1797.RMCT_0463"/>
<evidence type="ECO:0000256" key="9">
    <source>
        <dbReference type="ARBA" id="ARBA00022946"/>
    </source>
</evidence>
<dbReference type="OrthoDB" id="5242242at2"/>
<comment type="catalytic activity">
    <reaction evidence="14">
        <text>(9Z)-octadecenoyl-CoA + H2O = (9Z)-octadecenoate + CoA + H(+)</text>
        <dbReference type="Rhea" id="RHEA:40139"/>
        <dbReference type="ChEBI" id="CHEBI:15377"/>
        <dbReference type="ChEBI" id="CHEBI:15378"/>
        <dbReference type="ChEBI" id="CHEBI:30823"/>
        <dbReference type="ChEBI" id="CHEBI:57287"/>
        <dbReference type="ChEBI" id="CHEBI:57387"/>
    </reaction>
    <physiologicalReaction direction="left-to-right" evidence="14">
        <dbReference type="Rhea" id="RHEA:40140"/>
    </physiologicalReaction>
</comment>
<sequence>MPEQVPVSRAEQDRARYEPLTSSVRRLIDATIRSEADEQAVRQAHALIDQAVALLSSRLMPGSFGLRHDTDGNPMVWGNVAIGLRNAIAPPLRVHHQGGRAWAEVTLGAPYEGPPGQVHGGVCALLLDHVLGATAHRPGAPAFTGTITLRYLRATPLGVPLRTEAWVDREEGSKTFALGQISDHDGVVTVRGEGVFIRPG</sequence>
<evidence type="ECO:0000256" key="2">
    <source>
        <dbReference type="ARBA" id="ARBA00004496"/>
    </source>
</evidence>
<comment type="catalytic activity">
    <reaction evidence="21">
        <text>decanoyl-CoA + H2O = decanoate + CoA + H(+)</text>
        <dbReference type="Rhea" id="RHEA:40059"/>
        <dbReference type="ChEBI" id="CHEBI:15377"/>
        <dbReference type="ChEBI" id="CHEBI:15378"/>
        <dbReference type="ChEBI" id="CHEBI:27689"/>
        <dbReference type="ChEBI" id="CHEBI:57287"/>
        <dbReference type="ChEBI" id="CHEBI:61430"/>
    </reaction>
    <physiologicalReaction direction="left-to-right" evidence="21">
        <dbReference type="Rhea" id="RHEA:40060"/>
    </physiologicalReaction>
</comment>
<dbReference type="InterPro" id="IPR052365">
    <property type="entry name" value="THEM4/THEM5_acyl-CoA_thioest"/>
</dbReference>
<proteinExistence type="inferred from homology"/>
<gene>
    <name evidence="25" type="ORF">RMCT_0463</name>
</gene>
<dbReference type="GO" id="GO:0016787">
    <property type="term" value="F:hydrolase activity"/>
    <property type="evidence" value="ECO:0007669"/>
    <property type="project" value="UniProtKB-KW"/>
</dbReference>
<dbReference type="EC" id="3.1.2.2" evidence="16"/>